<dbReference type="AlphaFoldDB" id="A0A9X3NHH3"/>
<sequence length="187" mass="20712">MEADDRVLLARVADGDEHALRVLYGRHAAAMLRLLRRLTSDTGTAEEILQEAWLAAWRSAAGYRGESAVRVWLLGITRRRAHDRLRRVARPTVDLDDAPEPVDGGVDVEEQVLATIGHDAILAAVRRLPARSREVLGLALVDELPYRDIADVLGVPVGTVKSRMAHARARLIRLLTEEEEEGHGTPR</sequence>
<dbReference type="InterPro" id="IPR036388">
    <property type="entry name" value="WH-like_DNA-bd_sf"/>
</dbReference>
<dbReference type="GO" id="GO:0016987">
    <property type="term" value="F:sigma factor activity"/>
    <property type="evidence" value="ECO:0007669"/>
    <property type="project" value="UniProtKB-KW"/>
</dbReference>
<evidence type="ECO:0000256" key="3">
    <source>
        <dbReference type="ARBA" id="ARBA00023082"/>
    </source>
</evidence>
<dbReference type="Gene3D" id="1.10.10.10">
    <property type="entry name" value="Winged helix-like DNA-binding domain superfamily/Winged helix DNA-binding domain"/>
    <property type="match status" value="1"/>
</dbReference>
<dbReference type="GO" id="GO:0006352">
    <property type="term" value="P:DNA-templated transcription initiation"/>
    <property type="evidence" value="ECO:0007669"/>
    <property type="project" value="InterPro"/>
</dbReference>
<dbReference type="NCBIfam" id="TIGR02937">
    <property type="entry name" value="sigma70-ECF"/>
    <property type="match status" value="1"/>
</dbReference>
<evidence type="ECO:0000313" key="7">
    <source>
        <dbReference type="EMBL" id="MDA0563597.1"/>
    </source>
</evidence>
<comment type="similarity">
    <text evidence="1">Belongs to the sigma-70 factor family. ECF subfamily.</text>
</comment>
<reference evidence="7" key="1">
    <citation type="submission" date="2021-10" db="EMBL/GenBank/DDBJ databases">
        <title>Streptomonospora sp. nov., isolated from mangrove soil.</title>
        <authorList>
            <person name="Chen X."/>
            <person name="Ge X."/>
            <person name="Liu W."/>
        </authorList>
    </citation>
    <scope>NUCLEOTIDE SEQUENCE</scope>
    <source>
        <strain evidence="7">S1-112</strain>
    </source>
</reference>
<dbReference type="GO" id="GO:0003677">
    <property type="term" value="F:DNA binding"/>
    <property type="evidence" value="ECO:0007669"/>
    <property type="project" value="InterPro"/>
</dbReference>
<evidence type="ECO:0000256" key="2">
    <source>
        <dbReference type="ARBA" id="ARBA00023015"/>
    </source>
</evidence>
<dbReference type="Pfam" id="PF04542">
    <property type="entry name" value="Sigma70_r2"/>
    <property type="match status" value="1"/>
</dbReference>
<evidence type="ECO:0000259" key="5">
    <source>
        <dbReference type="Pfam" id="PF04542"/>
    </source>
</evidence>
<evidence type="ECO:0000256" key="1">
    <source>
        <dbReference type="ARBA" id="ARBA00010641"/>
    </source>
</evidence>
<feature type="domain" description="RNA polymerase sigma-70 region 2" evidence="5">
    <location>
        <begin position="23"/>
        <end position="90"/>
    </location>
</feature>
<organism evidence="7 8">
    <name type="scientific">Streptomonospora mangrovi</name>
    <dbReference type="NCBI Taxonomy" id="2883123"/>
    <lineage>
        <taxon>Bacteria</taxon>
        <taxon>Bacillati</taxon>
        <taxon>Actinomycetota</taxon>
        <taxon>Actinomycetes</taxon>
        <taxon>Streptosporangiales</taxon>
        <taxon>Nocardiopsidaceae</taxon>
        <taxon>Streptomonospora</taxon>
    </lineage>
</organism>
<dbReference type="InterPro" id="IPR013324">
    <property type="entry name" value="RNA_pol_sigma_r3/r4-like"/>
</dbReference>
<dbReference type="PANTHER" id="PTHR43133">
    <property type="entry name" value="RNA POLYMERASE ECF-TYPE SIGMA FACTO"/>
    <property type="match status" value="1"/>
</dbReference>
<dbReference type="SUPFAM" id="SSF88659">
    <property type="entry name" value="Sigma3 and sigma4 domains of RNA polymerase sigma factors"/>
    <property type="match status" value="1"/>
</dbReference>
<dbReference type="InterPro" id="IPR007627">
    <property type="entry name" value="RNA_pol_sigma70_r2"/>
</dbReference>
<dbReference type="CDD" id="cd06171">
    <property type="entry name" value="Sigma70_r4"/>
    <property type="match status" value="1"/>
</dbReference>
<dbReference type="InterPro" id="IPR013249">
    <property type="entry name" value="RNA_pol_sigma70_r4_t2"/>
</dbReference>
<dbReference type="PANTHER" id="PTHR43133:SF46">
    <property type="entry name" value="RNA POLYMERASE SIGMA-70 FACTOR ECF SUBFAMILY"/>
    <property type="match status" value="1"/>
</dbReference>
<dbReference type="InterPro" id="IPR013325">
    <property type="entry name" value="RNA_pol_sigma_r2"/>
</dbReference>
<keyword evidence="4" id="KW-0804">Transcription</keyword>
<name>A0A9X3NHH3_9ACTN</name>
<dbReference type="Proteomes" id="UP001140076">
    <property type="component" value="Unassembled WGS sequence"/>
</dbReference>
<proteinExistence type="inferred from homology"/>
<comment type="caution">
    <text evidence="7">The sequence shown here is derived from an EMBL/GenBank/DDBJ whole genome shotgun (WGS) entry which is preliminary data.</text>
</comment>
<evidence type="ECO:0000259" key="6">
    <source>
        <dbReference type="Pfam" id="PF08281"/>
    </source>
</evidence>
<keyword evidence="8" id="KW-1185">Reference proteome</keyword>
<protein>
    <submittedName>
        <fullName evidence="7">Sigma-70 family RNA polymerase sigma factor</fullName>
    </submittedName>
</protein>
<feature type="domain" description="RNA polymerase sigma factor 70 region 4 type 2" evidence="6">
    <location>
        <begin position="119"/>
        <end position="171"/>
    </location>
</feature>
<accession>A0A9X3NHH3</accession>
<evidence type="ECO:0000313" key="8">
    <source>
        <dbReference type="Proteomes" id="UP001140076"/>
    </source>
</evidence>
<keyword evidence="3" id="KW-0731">Sigma factor</keyword>
<keyword evidence="2" id="KW-0805">Transcription regulation</keyword>
<evidence type="ECO:0000256" key="4">
    <source>
        <dbReference type="ARBA" id="ARBA00023163"/>
    </source>
</evidence>
<dbReference type="Gene3D" id="1.10.1740.10">
    <property type="match status" value="1"/>
</dbReference>
<dbReference type="InterPro" id="IPR039425">
    <property type="entry name" value="RNA_pol_sigma-70-like"/>
</dbReference>
<dbReference type="RefSeq" id="WP_270070874.1">
    <property type="nucleotide sequence ID" value="NZ_JAJAQC010000005.1"/>
</dbReference>
<dbReference type="Pfam" id="PF08281">
    <property type="entry name" value="Sigma70_r4_2"/>
    <property type="match status" value="1"/>
</dbReference>
<dbReference type="EMBL" id="JAJAQC010000005">
    <property type="protein sequence ID" value="MDA0563597.1"/>
    <property type="molecule type" value="Genomic_DNA"/>
</dbReference>
<dbReference type="SUPFAM" id="SSF88946">
    <property type="entry name" value="Sigma2 domain of RNA polymerase sigma factors"/>
    <property type="match status" value="1"/>
</dbReference>
<dbReference type="InterPro" id="IPR014284">
    <property type="entry name" value="RNA_pol_sigma-70_dom"/>
</dbReference>
<gene>
    <name evidence="7" type="ORF">LG943_04520</name>
</gene>